<evidence type="ECO:0000313" key="5">
    <source>
        <dbReference type="Proteomes" id="UP000636888"/>
    </source>
</evidence>
<accession>A0A8J7SCU5</accession>
<comment type="caution">
    <text evidence="4">The sequence shown here is derived from an EMBL/GenBank/DDBJ whole genome shotgun (WGS) entry which is preliminary data.</text>
</comment>
<feature type="signal peptide" evidence="2">
    <location>
        <begin position="1"/>
        <end position="24"/>
    </location>
</feature>
<dbReference type="SUPFAM" id="SSF52317">
    <property type="entry name" value="Class I glutamine amidotransferase-like"/>
    <property type="match status" value="1"/>
</dbReference>
<evidence type="ECO:0000256" key="1">
    <source>
        <dbReference type="ARBA" id="ARBA00022729"/>
    </source>
</evidence>
<feature type="domain" description="SbsA Ig-like" evidence="3">
    <location>
        <begin position="826"/>
        <end position="915"/>
    </location>
</feature>
<organism evidence="4 5">
    <name type="scientific">Geomesophilobacter sediminis</name>
    <dbReference type="NCBI Taxonomy" id="2798584"/>
    <lineage>
        <taxon>Bacteria</taxon>
        <taxon>Pseudomonadati</taxon>
        <taxon>Thermodesulfobacteriota</taxon>
        <taxon>Desulfuromonadia</taxon>
        <taxon>Geobacterales</taxon>
        <taxon>Geobacteraceae</taxon>
        <taxon>Geomesophilobacter</taxon>
    </lineage>
</organism>
<dbReference type="EMBL" id="JAEMHM010000023">
    <property type="protein sequence ID" value="MBJ6727409.1"/>
    <property type="molecule type" value="Genomic_DNA"/>
</dbReference>
<dbReference type="Pfam" id="PF05345">
    <property type="entry name" value="He_PIG"/>
    <property type="match status" value="1"/>
</dbReference>
<dbReference type="SUPFAM" id="SSF49313">
    <property type="entry name" value="Cadherin-like"/>
    <property type="match status" value="1"/>
</dbReference>
<proteinExistence type="predicted"/>
<dbReference type="InterPro" id="IPR014755">
    <property type="entry name" value="Cu-Rt/internalin_Ig-like"/>
</dbReference>
<dbReference type="InterPro" id="IPR032812">
    <property type="entry name" value="SbsA_Ig"/>
</dbReference>
<evidence type="ECO:0000313" key="4">
    <source>
        <dbReference type="EMBL" id="MBJ6727409.1"/>
    </source>
</evidence>
<dbReference type="Gene3D" id="2.60.40.1220">
    <property type="match status" value="1"/>
</dbReference>
<protein>
    <submittedName>
        <fullName evidence="4">Ig-like domain-containing protein</fullName>
    </submittedName>
</protein>
<name>A0A8J7SCU5_9BACT</name>
<gene>
    <name evidence="4" type="ORF">JFN93_22070</name>
</gene>
<dbReference type="InterPro" id="IPR013783">
    <property type="entry name" value="Ig-like_fold"/>
</dbReference>
<dbReference type="Pfam" id="PF13205">
    <property type="entry name" value="Big_5"/>
    <property type="match status" value="1"/>
</dbReference>
<evidence type="ECO:0000256" key="2">
    <source>
        <dbReference type="SAM" id="SignalP"/>
    </source>
</evidence>
<sequence length="1000" mass="108789">MRWHTPALLGSFLMVLVISSAAGAASYSIEEKDLFHYTVQFPDAPASCTQVTSGNLPTGSHLDPATGLFTWVPDFGSAGSYPVSFSCADNPGGTPNQITVDVAAAAAVPVVATTPKVSLVAGAAAGTDQDNDRQSLATMLGVYGLNVERVDDLAASFAAGTVGDILVLPSSAARALSADAVQQVVSYVEEGGSILLFGKSSLSEALGISYSGGSGTVTQFVDYLNPQLFQIWADGEPVDFFDTAAGDTVFSYDQATGRPIAIGRRNGAGAILYVGTDYYDHFSTYGTKGHPYLLYHFADHFRLKPAVSAGSIDAYFDPGNYDLSKVYVEDLVRGWAGRGITTVYAAGWHFWINEQTAQEWTFGYQHLIDVCHLWGIKVYAWFAIPHVSQKFWFTRPECREQTAGAGENYAFWRLMVNLQNPVCLGSVQQFVDDVLTGYDWDGVNLAEIYYDNEAASLQYFTPMNVDFRQNYAAISGLDPIVFFDPASPHYYLNDPTAWGQFLQYRENVVTGLHHTFLDGIFHNPKAADLDVILTAVDSQNYSYPDVTQKSFTDTGVDLPAILGFMNTFDFAVQVEDPWQFWSSNPYRYGDFKNTYQNEFPHLKADPSALMFDVNIVTQSHVGSNGLPAFHFPANIQTGQEFSLLLKNMFSDSNRLALFSENTVQAEDFARLKWALAADTTVTRPDAATVSYSAKRTVKLEGEHFDRVSLDGREWPGWSSVDNGILLPTGDHTVRLVRGEYYNGIRLVSASCLLHDAAVVPGGISADYESPRQKGVLTVEAFAKLDSEPFRVLVDGQTYDAPIYPFYGQYRLFLPKGRHTVQVYVMHDLTPSAGQQGPIPINRPITVTFTVPIDPATLTTATLIVTDAAGHVLSGTVSYDAATMTASFTPDQPLAAGSGYTVTVTAQVKDIFGRSVAGGRALPIATDSYGDINNNGKVDLAAALKFFRVAVGLEPQPAVDPGRIILAPVNRATGKPQPAPGRTKINLQDVVAVLERIVGLW</sequence>
<keyword evidence="1 2" id="KW-0732">Signal</keyword>
<dbReference type="AlphaFoldDB" id="A0A8J7SCU5"/>
<evidence type="ECO:0000259" key="3">
    <source>
        <dbReference type="Pfam" id="PF13205"/>
    </source>
</evidence>
<feature type="chain" id="PRO_5035227028" evidence="2">
    <location>
        <begin position="25"/>
        <end position="1000"/>
    </location>
</feature>
<dbReference type="InterPro" id="IPR029062">
    <property type="entry name" value="Class_I_gatase-like"/>
</dbReference>
<dbReference type="Proteomes" id="UP000636888">
    <property type="component" value="Unassembled WGS sequence"/>
</dbReference>
<dbReference type="GO" id="GO:0016020">
    <property type="term" value="C:membrane"/>
    <property type="evidence" value="ECO:0007669"/>
    <property type="project" value="InterPro"/>
</dbReference>
<dbReference type="GO" id="GO:0005509">
    <property type="term" value="F:calcium ion binding"/>
    <property type="evidence" value="ECO:0007669"/>
    <property type="project" value="InterPro"/>
</dbReference>
<dbReference type="Gene3D" id="3.20.20.80">
    <property type="entry name" value="Glycosidases"/>
    <property type="match status" value="1"/>
</dbReference>
<dbReference type="Gene3D" id="2.60.40.10">
    <property type="entry name" value="Immunoglobulins"/>
    <property type="match status" value="1"/>
</dbReference>
<dbReference type="RefSeq" id="WP_199386498.1">
    <property type="nucleotide sequence ID" value="NZ_JAEMHM010000023.1"/>
</dbReference>
<dbReference type="InterPro" id="IPR015919">
    <property type="entry name" value="Cadherin-like_sf"/>
</dbReference>
<keyword evidence="5" id="KW-1185">Reference proteome</keyword>
<reference evidence="4" key="1">
    <citation type="submission" date="2020-12" db="EMBL/GenBank/DDBJ databases">
        <title>Geomonas sp. Red875, isolated from river sediment.</title>
        <authorList>
            <person name="Xu Z."/>
            <person name="Zhang Z."/>
            <person name="Masuda Y."/>
            <person name="Itoh H."/>
            <person name="Senoo K."/>
        </authorList>
    </citation>
    <scope>NUCLEOTIDE SEQUENCE</scope>
    <source>
        <strain evidence="4">Red875</strain>
    </source>
</reference>